<dbReference type="InterPro" id="IPR002169">
    <property type="entry name" value="Peptidase_M9A/M9B"/>
</dbReference>
<evidence type="ECO:0000256" key="7">
    <source>
        <dbReference type="ARBA" id="ARBA00022670"/>
    </source>
</evidence>
<evidence type="ECO:0000259" key="16">
    <source>
        <dbReference type="PROSITE" id="PS50093"/>
    </source>
</evidence>
<evidence type="ECO:0000256" key="5">
    <source>
        <dbReference type="ARBA" id="ARBA00012653"/>
    </source>
</evidence>
<dbReference type="GO" id="GO:0006508">
    <property type="term" value="P:proteolysis"/>
    <property type="evidence" value="ECO:0007669"/>
    <property type="project" value="UniProtKB-KW"/>
</dbReference>
<dbReference type="PROSITE" id="PS50093">
    <property type="entry name" value="PKD"/>
    <property type="match status" value="1"/>
</dbReference>
<dbReference type="CDD" id="cd00146">
    <property type="entry name" value="PKD"/>
    <property type="match status" value="1"/>
</dbReference>
<comment type="cofactor">
    <cofactor evidence="2">
        <name>Ca(2+)</name>
        <dbReference type="ChEBI" id="CHEBI:29108"/>
    </cofactor>
</comment>
<keyword evidence="7" id="KW-0645">Protease</keyword>
<dbReference type="InterPro" id="IPR013661">
    <property type="entry name" value="Peptidase_M9_N_dom"/>
</dbReference>
<comment type="cofactor">
    <cofactor evidence="3">
        <name>Zn(2+)</name>
        <dbReference type="ChEBI" id="CHEBI:29105"/>
    </cofactor>
</comment>
<accession>A0A1I1NXS4</accession>
<evidence type="ECO:0000313" key="17">
    <source>
        <dbReference type="EMBL" id="SFD02132.1"/>
    </source>
</evidence>
<comment type="catalytic activity">
    <reaction evidence="1">
        <text>Digestion of native collagen in the triple helical region at Xaa-|-Gly bonds. With synthetic peptides, a preference is shown for Gly at P3 and P1', Pro and Ala at P2 and P2', and hydroxyproline, Ala or Arg at P3'.</text>
        <dbReference type="EC" id="3.4.24.3"/>
    </reaction>
</comment>
<feature type="domain" description="PKD" evidence="16">
    <location>
        <begin position="624"/>
        <end position="705"/>
    </location>
</feature>
<dbReference type="OrthoDB" id="9802683at2"/>
<keyword evidence="8" id="KW-0479">Metal-binding</keyword>
<dbReference type="EC" id="3.4.24.3" evidence="5"/>
<dbReference type="InterPro" id="IPR035986">
    <property type="entry name" value="PKD_dom_sf"/>
</dbReference>
<evidence type="ECO:0000256" key="12">
    <source>
        <dbReference type="ARBA" id="ARBA00023049"/>
    </source>
</evidence>
<proteinExistence type="predicted"/>
<dbReference type="Gene3D" id="1.10.390.20">
    <property type="match status" value="1"/>
</dbReference>
<dbReference type="GO" id="GO:0004222">
    <property type="term" value="F:metalloendopeptidase activity"/>
    <property type="evidence" value="ECO:0007669"/>
    <property type="project" value="UniProtKB-EC"/>
</dbReference>
<dbReference type="GO" id="GO:0008270">
    <property type="term" value="F:zinc ion binding"/>
    <property type="evidence" value="ECO:0007669"/>
    <property type="project" value="InterPro"/>
</dbReference>
<evidence type="ECO:0000256" key="11">
    <source>
        <dbReference type="ARBA" id="ARBA00022833"/>
    </source>
</evidence>
<dbReference type="InterPro" id="IPR007280">
    <property type="entry name" value="Peptidase_C_arc/bac"/>
</dbReference>
<evidence type="ECO:0000256" key="2">
    <source>
        <dbReference type="ARBA" id="ARBA00001913"/>
    </source>
</evidence>
<feature type="signal peptide" evidence="15">
    <location>
        <begin position="1"/>
        <end position="21"/>
    </location>
</feature>
<dbReference type="Proteomes" id="UP000198862">
    <property type="component" value="Unassembled WGS sequence"/>
</dbReference>
<keyword evidence="18" id="KW-1185">Reference proteome</keyword>
<keyword evidence="9 15" id="KW-0732">Signal</keyword>
<dbReference type="GO" id="GO:0005576">
    <property type="term" value="C:extracellular region"/>
    <property type="evidence" value="ECO:0007669"/>
    <property type="project" value="UniProtKB-SubCell"/>
</dbReference>
<dbReference type="EMBL" id="FOLO01000028">
    <property type="protein sequence ID" value="SFD02132.1"/>
    <property type="molecule type" value="Genomic_DNA"/>
</dbReference>
<dbReference type="RefSeq" id="WP_091986510.1">
    <property type="nucleotide sequence ID" value="NZ_FOLO01000028.1"/>
</dbReference>
<evidence type="ECO:0000256" key="15">
    <source>
        <dbReference type="SAM" id="SignalP"/>
    </source>
</evidence>
<evidence type="ECO:0000256" key="10">
    <source>
        <dbReference type="ARBA" id="ARBA00022801"/>
    </source>
</evidence>
<dbReference type="SUPFAM" id="SSF49299">
    <property type="entry name" value="PKD domain"/>
    <property type="match status" value="1"/>
</dbReference>
<dbReference type="InterPro" id="IPR013783">
    <property type="entry name" value="Ig-like_fold"/>
</dbReference>
<feature type="active site" evidence="14">
    <location>
        <position position="484"/>
    </location>
</feature>
<keyword evidence="13" id="KW-0865">Zymogen</keyword>
<dbReference type="InterPro" id="IPR022409">
    <property type="entry name" value="PKD/Chitinase_dom"/>
</dbReference>
<protein>
    <recommendedName>
        <fullName evidence="5">microbial collagenase</fullName>
        <ecNumber evidence="5">3.4.24.3</ecNumber>
    </recommendedName>
</protein>
<evidence type="ECO:0000256" key="6">
    <source>
        <dbReference type="ARBA" id="ARBA00022525"/>
    </source>
</evidence>
<dbReference type="Gene3D" id="3.40.30.160">
    <property type="entry name" value="Collagenase ColT, N-terminal domain"/>
    <property type="match status" value="1"/>
</dbReference>
<gene>
    <name evidence="17" type="ORF">SAMN02745724_03214</name>
</gene>
<keyword evidence="6" id="KW-0964">Secreted</keyword>
<dbReference type="AlphaFoldDB" id="A0A1I1NXS4"/>
<dbReference type="Pfam" id="PF18911">
    <property type="entry name" value="PKD_4"/>
    <property type="match status" value="1"/>
</dbReference>
<reference evidence="17 18" key="1">
    <citation type="submission" date="2016-10" db="EMBL/GenBank/DDBJ databases">
        <authorList>
            <person name="de Groot N.N."/>
        </authorList>
    </citation>
    <scope>NUCLEOTIDE SEQUENCE [LARGE SCALE GENOMIC DNA]</scope>
    <source>
        <strain evidence="17 18">DSM 6059</strain>
    </source>
</reference>
<evidence type="ECO:0000256" key="9">
    <source>
        <dbReference type="ARBA" id="ARBA00022729"/>
    </source>
</evidence>
<dbReference type="SMART" id="SM00089">
    <property type="entry name" value="PKD"/>
    <property type="match status" value="1"/>
</dbReference>
<keyword evidence="12" id="KW-0482">Metalloprotease</keyword>
<dbReference type="Gene3D" id="2.60.120.380">
    <property type="match status" value="2"/>
</dbReference>
<dbReference type="InterPro" id="IPR000601">
    <property type="entry name" value="PKD_dom"/>
</dbReference>
<evidence type="ECO:0000256" key="4">
    <source>
        <dbReference type="ARBA" id="ARBA00004613"/>
    </source>
</evidence>
<evidence type="ECO:0000256" key="1">
    <source>
        <dbReference type="ARBA" id="ARBA00000424"/>
    </source>
</evidence>
<evidence type="ECO:0000256" key="14">
    <source>
        <dbReference type="PIRSR" id="PIRSR602169-1"/>
    </source>
</evidence>
<feature type="chain" id="PRO_5011721544" description="microbial collagenase" evidence="15">
    <location>
        <begin position="22"/>
        <end position="930"/>
    </location>
</feature>
<organism evidence="17 18">
    <name type="scientific">Pseudoalteromonas denitrificans DSM 6059</name>
    <dbReference type="NCBI Taxonomy" id="1123010"/>
    <lineage>
        <taxon>Bacteria</taxon>
        <taxon>Pseudomonadati</taxon>
        <taxon>Pseudomonadota</taxon>
        <taxon>Gammaproteobacteria</taxon>
        <taxon>Alteromonadales</taxon>
        <taxon>Pseudoalteromonadaceae</taxon>
        <taxon>Pseudoalteromonas</taxon>
    </lineage>
</organism>
<evidence type="ECO:0000256" key="13">
    <source>
        <dbReference type="ARBA" id="ARBA00023145"/>
    </source>
</evidence>
<dbReference type="STRING" id="1123010.SAMN02745724_03214"/>
<dbReference type="Pfam" id="PF04151">
    <property type="entry name" value="PPC"/>
    <property type="match status" value="1"/>
</dbReference>
<evidence type="ECO:0000256" key="3">
    <source>
        <dbReference type="ARBA" id="ARBA00001947"/>
    </source>
</evidence>
<dbReference type="Pfam" id="PF08453">
    <property type="entry name" value="Peptidase_M9_N"/>
    <property type="match status" value="1"/>
</dbReference>
<sequence length="930" mass="101989">MKFNKLFIAVSTLLVGTTAYAAKEPSAPQLAPASKLEIKHEHGIPDVINKNVPQEKSIYQPILSKFKHLKSDTTLTNAAKAACDVNAFATSNATSLINAIKTQGASCVNELFNAASNVQEATYSSDNMFAVANHVKALSQSYTGGGDPDIEAMFLYLRAGYFVEFYNNNVSFISWVKPAVKGAIDAFVNNAHFYDDNDAHGRTLSEVIISMDSSEQQDIYLPVVKEWLSRWNQSYADKWNMRSAVNGIFTILFRGQYNDNFKSIVANDTSLINLLNNFTQKNWMINSDSEYLIANAARELGRMKKYTGTAIQSSVDSGLNAIFSSYKMYGNGDAVWLGAADTASYYGNCNDYNICGYGDLLEDEVLSQTYICSPTIKIRSQNLTSVQQSSACATMGAEETYFHTKLQSGNVPIPGDNNSQLQVNIFDSSTDYGKYAGPIFDISTNNGGMYLEGDPSVAGNIPNFVAYEASYAKPDHYVWNLEHEYVHYLDGRFDLFGNFNTPTEKIVWWAEGVAEYVANQDNNQAAIDTIHDGSTYSLSAVFETTYDGFDQDRIYRWGYLAVRFMFEKHFSEVKAMLAETRNGDWTAYKSRLNTWVANYSDEFTAWTLTVKSDDGGTNPPVNEMPIAMTDGPYSGNVNSVINFMSNGSYDPDGTITTFSWDFGDNTTSDKANPSHAYVVAAKYEVSLSVTDDSGAVTTVTTTADISDITVPGSNLLNGVAINTSGIQDSETFYTMQVPDGAIDLNFEMSGGSGDADLYVRFGLAPTQSSYDCRPWKTGNNETCNITDVKAGTYHVMIRGYNSFDTSLKGSYVSTSNMPNACVTQGPQSDTRLQDGAEICLDSGTAWLSIGDVNAHSSIAITTAHGMGNLDLEFSNFSWPNESNVQGTSNNSGNSECIYLTNLSEYWGYIKVTGESEGASLIVDFDTLGCR</sequence>
<dbReference type="Pfam" id="PF01752">
    <property type="entry name" value="Peptidase_M9"/>
    <property type="match status" value="1"/>
</dbReference>
<keyword evidence="11" id="KW-0862">Zinc</keyword>
<dbReference type="Gene3D" id="2.60.40.10">
    <property type="entry name" value="Immunoglobulins"/>
    <property type="match status" value="1"/>
</dbReference>
<evidence type="ECO:0000313" key="18">
    <source>
        <dbReference type="Proteomes" id="UP000198862"/>
    </source>
</evidence>
<name>A0A1I1NXS4_9GAMM</name>
<keyword evidence="10" id="KW-0378">Hydrolase</keyword>
<comment type="subcellular location">
    <subcellularLocation>
        <location evidence="4">Secreted</location>
    </subcellularLocation>
</comment>
<dbReference type="PRINTS" id="PR00931">
    <property type="entry name" value="MICOLLPTASE"/>
</dbReference>
<evidence type="ECO:0000256" key="8">
    <source>
        <dbReference type="ARBA" id="ARBA00022723"/>
    </source>
</evidence>